<dbReference type="SMART" id="SM00448">
    <property type="entry name" value="REC"/>
    <property type="match status" value="1"/>
</dbReference>
<dbReference type="PROSITE" id="PS00688">
    <property type="entry name" value="SIGMA54_INTERACT_3"/>
    <property type="match status" value="1"/>
</dbReference>
<evidence type="ECO:0000259" key="9">
    <source>
        <dbReference type="PROSITE" id="PS50045"/>
    </source>
</evidence>
<evidence type="ECO:0000313" key="11">
    <source>
        <dbReference type="EMBL" id="SEB08585.1"/>
    </source>
</evidence>
<dbReference type="Gene3D" id="3.40.50.300">
    <property type="entry name" value="P-loop containing nucleotide triphosphate hydrolases"/>
    <property type="match status" value="1"/>
</dbReference>
<feature type="modified residue" description="4-aspartylphosphate" evidence="8">
    <location>
        <position position="55"/>
    </location>
</feature>
<dbReference type="CDD" id="cd00009">
    <property type="entry name" value="AAA"/>
    <property type="match status" value="1"/>
</dbReference>
<feature type="domain" description="Sigma-54 factor interaction" evidence="9">
    <location>
        <begin position="135"/>
        <end position="364"/>
    </location>
</feature>
<dbReference type="FunFam" id="3.40.50.2300:FF:000018">
    <property type="entry name" value="DNA-binding transcriptional regulator NtrC"/>
    <property type="match status" value="1"/>
</dbReference>
<keyword evidence="7" id="KW-0804">Transcription</keyword>
<dbReference type="PROSITE" id="PS50110">
    <property type="entry name" value="RESPONSE_REGULATORY"/>
    <property type="match status" value="1"/>
</dbReference>
<dbReference type="InterPro" id="IPR025943">
    <property type="entry name" value="Sigma_54_int_dom_ATP-bd_2"/>
</dbReference>
<dbReference type="GO" id="GO:0005524">
    <property type="term" value="F:ATP binding"/>
    <property type="evidence" value="ECO:0007669"/>
    <property type="project" value="UniProtKB-KW"/>
</dbReference>
<dbReference type="SUPFAM" id="SSF46689">
    <property type="entry name" value="Homeodomain-like"/>
    <property type="match status" value="1"/>
</dbReference>
<dbReference type="SUPFAM" id="SSF52172">
    <property type="entry name" value="CheY-like"/>
    <property type="match status" value="1"/>
</dbReference>
<dbReference type="FunFam" id="3.40.50.300:FF:000006">
    <property type="entry name" value="DNA-binding transcriptional regulator NtrC"/>
    <property type="match status" value="1"/>
</dbReference>
<evidence type="ECO:0000256" key="4">
    <source>
        <dbReference type="ARBA" id="ARBA00023012"/>
    </source>
</evidence>
<dbReference type="Pfam" id="PF00158">
    <property type="entry name" value="Sigma54_activat"/>
    <property type="match status" value="1"/>
</dbReference>
<name>A0A1H4GG31_9GAMM</name>
<keyword evidence="4" id="KW-0902">Two-component regulatory system</keyword>
<keyword evidence="12" id="KW-1185">Reference proteome</keyword>
<feature type="domain" description="Response regulatory" evidence="10">
    <location>
        <begin position="6"/>
        <end position="120"/>
    </location>
</feature>
<evidence type="ECO:0000313" key="12">
    <source>
        <dbReference type="Proteomes" id="UP000242469"/>
    </source>
</evidence>
<dbReference type="Gene3D" id="3.40.50.2300">
    <property type="match status" value="1"/>
</dbReference>
<evidence type="ECO:0000259" key="10">
    <source>
        <dbReference type="PROSITE" id="PS50110"/>
    </source>
</evidence>
<evidence type="ECO:0000256" key="1">
    <source>
        <dbReference type="ARBA" id="ARBA00022553"/>
    </source>
</evidence>
<dbReference type="InterPro" id="IPR002078">
    <property type="entry name" value="Sigma_54_int"/>
</dbReference>
<dbReference type="InterPro" id="IPR001789">
    <property type="entry name" value="Sig_transdc_resp-reg_receiver"/>
</dbReference>
<dbReference type="PANTHER" id="PTHR32071">
    <property type="entry name" value="TRANSCRIPTIONAL REGULATORY PROTEIN"/>
    <property type="match status" value="1"/>
</dbReference>
<dbReference type="InterPro" id="IPR027417">
    <property type="entry name" value="P-loop_NTPase"/>
</dbReference>
<evidence type="ECO:0000256" key="6">
    <source>
        <dbReference type="ARBA" id="ARBA00023125"/>
    </source>
</evidence>
<dbReference type="GO" id="GO:0006355">
    <property type="term" value="P:regulation of DNA-templated transcription"/>
    <property type="evidence" value="ECO:0007669"/>
    <property type="project" value="InterPro"/>
</dbReference>
<dbReference type="Gene3D" id="1.10.10.60">
    <property type="entry name" value="Homeodomain-like"/>
    <property type="match status" value="1"/>
</dbReference>
<keyword evidence="6" id="KW-0238">DNA-binding</keyword>
<keyword evidence="2" id="KW-0547">Nucleotide-binding</keyword>
<dbReference type="STRING" id="1122198.SAMN02745729_11640"/>
<keyword evidence="3" id="KW-0067">ATP-binding</keyword>
<dbReference type="AlphaFoldDB" id="A0A1H4GG31"/>
<evidence type="ECO:0000256" key="7">
    <source>
        <dbReference type="ARBA" id="ARBA00023163"/>
    </source>
</evidence>
<evidence type="ECO:0000256" key="5">
    <source>
        <dbReference type="ARBA" id="ARBA00023015"/>
    </source>
</evidence>
<dbReference type="RefSeq" id="WP_091827587.1">
    <property type="nucleotide sequence ID" value="NZ_FNRJ01000016.1"/>
</dbReference>
<keyword evidence="5" id="KW-0805">Transcription regulation</keyword>
<dbReference type="OrthoDB" id="9804019at2"/>
<evidence type="ECO:0000256" key="2">
    <source>
        <dbReference type="ARBA" id="ARBA00022741"/>
    </source>
</evidence>
<evidence type="ECO:0000256" key="3">
    <source>
        <dbReference type="ARBA" id="ARBA00022840"/>
    </source>
</evidence>
<dbReference type="PANTHER" id="PTHR32071:SF116">
    <property type="entry name" value="TRANSCRIPTIONAL REGULATORY PROTEIN GLRR"/>
    <property type="match status" value="1"/>
</dbReference>
<proteinExistence type="predicted"/>
<keyword evidence="1 8" id="KW-0597">Phosphoprotein</keyword>
<dbReference type="InterPro" id="IPR011006">
    <property type="entry name" value="CheY-like_superfamily"/>
</dbReference>
<sequence>MTSTPRILLVDDDTALLRLLEMRLQASGYDISCAESGEEALEMIRQHSFDLVLTDLRMDGMDGLMLFSCIQQEQPDLPVIIITAHGSIPEAVEATQKGVFGFLSKPIDKDHLLDTVRAALNTSQRHRDQSWRAGIISHSARMEQLLDQAQRVAASDVSVLITGPSGSGKELVARAIHQASARADQPFIAINCGALPEQLLESELFGHTKGAFTGAVNQHEGLFRAAQGGTLFLDEIGDMPVALQVKLLRVLQDRTIRPVGSTQSTPVDVRIISATHRDLEAAMLSQEFREDLYYRLNVVNLELPPLRERPEDIPLLARHFLTQAAHKHNRKVRGISPGALHLLAQAAWPGNVRQLENVMEQVVALSPSPIIPEGLISKALTNQERVIPSFNEARADFERRYLIKVLQITEGNVTHAARIAQRNRTDFYKLLNKHQLEAAQFKADAKAALAAQQEALKQATEQRKVG</sequence>
<dbReference type="GO" id="GO:0003677">
    <property type="term" value="F:DNA binding"/>
    <property type="evidence" value="ECO:0007669"/>
    <property type="project" value="UniProtKB-KW"/>
</dbReference>
<dbReference type="Proteomes" id="UP000242469">
    <property type="component" value="Unassembled WGS sequence"/>
</dbReference>
<protein>
    <submittedName>
        <fullName evidence="11">Two-component system, NtrC family, response regulator GlrR</fullName>
    </submittedName>
</protein>
<reference evidence="12" key="1">
    <citation type="submission" date="2016-10" db="EMBL/GenBank/DDBJ databases">
        <authorList>
            <person name="Varghese N."/>
            <person name="Submissions S."/>
        </authorList>
    </citation>
    <scope>NUCLEOTIDE SEQUENCE [LARGE SCALE GENOMIC DNA]</scope>
    <source>
        <strain evidence="12">DSM 11526</strain>
    </source>
</reference>
<dbReference type="InterPro" id="IPR025944">
    <property type="entry name" value="Sigma_54_int_dom_CS"/>
</dbReference>
<dbReference type="Gene3D" id="1.10.8.60">
    <property type="match status" value="1"/>
</dbReference>
<dbReference type="SUPFAM" id="SSF52540">
    <property type="entry name" value="P-loop containing nucleoside triphosphate hydrolases"/>
    <property type="match status" value="1"/>
</dbReference>
<dbReference type="InterPro" id="IPR058031">
    <property type="entry name" value="AAA_lid_NorR"/>
</dbReference>
<accession>A0A1H4GG31</accession>
<dbReference type="PROSITE" id="PS50045">
    <property type="entry name" value="SIGMA54_INTERACT_4"/>
    <property type="match status" value="1"/>
</dbReference>
<dbReference type="Pfam" id="PF25601">
    <property type="entry name" value="AAA_lid_14"/>
    <property type="match status" value="1"/>
</dbReference>
<dbReference type="InterPro" id="IPR003593">
    <property type="entry name" value="AAA+_ATPase"/>
</dbReference>
<dbReference type="EMBL" id="FNRJ01000016">
    <property type="protein sequence ID" value="SEB08585.1"/>
    <property type="molecule type" value="Genomic_DNA"/>
</dbReference>
<dbReference type="PROSITE" id="PS00676">
    <property type="entry name" value="SIGMA54_INTERACT_2"/>
    <property type="match status" value="1"/>
</dbReference>
<dbReference type="GO" id="GO:0000160">
    <property type="term" value="P:phosphorelay signal transduction system"/>
    <property type="evidence" value="ECO:0007669"/>
    <property type="project" value="UniProtKB-KW"/>
</dbReference>
<dbReference type="InterPro" id="IPR009057">
    <property type="entry name" value="Homeodomain-like_sf"/>
</dbReference>
<dbReference type="SMART" id="SM00382">
    <property type="entry name" value="AAA"/>
    <property type="match status" value="1"/>
</dbReference>
<evidence type="ECO:0000256" key="8">
    <source>
        <dbReference type="PROSITE-ProRule" id="PRU00169"/>
    </source>
</evidence>
<gene>
    <name evidence="11" type="ORF">SAMN02745729_11640</name>
</gene>
<dbReference type="Pfam" id="PF00072">
    <property type="entry name" value="Response_reg"/>
    <property type="match status" value="1"/>
</dbReference>
<organism evidence="11 12">
    <name type="scientific">Marinobacterium iners DSM 11526</name>
    <dbReference type="NCBI Taxonomy" id="1122198"/>
    <lineage>
        <taxon>Bacteria</taxon>
        <taxon>Pseudomonadati</taxon>
        <taxon>Pseudomonadota</taxon>
        <taxon>Gammaproteobacteria</taxon>
        <taxon>Oceanospirillales</taxon>
        <taxon>Oceanospirillaceae</taxon>
        <taxon>Marinobacterium</taxon>
    </lineage>
</organism>